<keyword evidence="8 13" id="KW-0812">Transmembrane</keyword>
<keyword evidence="15" id="KW-1185">Reference proteome</keyword>
<dbReference type="STRING" id="610380.E2BPW0"/>
<gene>
    <name evidence="14" type="ORF">EAI_09287</name>
</gene>
<feature type="transmembrane region" description="Helical" evidence="13">
    <location>
        <begin position="67"/>
        <end position="88"/>
    </location>
</feature>
<keyword evidence="9 13" id="KW-1133">Transmembrane helix</keyword>
<keyword evidence="5 13" id="KW-0489">Methyltransferase</keyword>
<dbReference type="InParanoid" id="E2BPW0"/>
<evidence type="ECO:0000256" key="8">
    <source>
        <dbReference type="ARBA" id="ARBA00022692"/>
    </source>
</evidence>
<dbReference type="PROSITE" id="PS51564">
    <property type="entry name" value="SAM_ICMT"/>
    <property type="match status" value="1"/>
</dbReference>
<dbReference type="OrthoDB" id="422086at2759"/>
<sequence length="286" mass="32955">MLCRDGTLSLFCFIVAGLVSLLPELLLRLELDIYVSYCANVWLLHAIQYIVINIFAFLAFRDFSYQVAVRALFLGYVFGIGILVSLIAPPSWQIFGIYMTVLATFHYSEFLAIAWANPATLSIDSFILNHSIMYGVAASLSWLEFFVERYYCHNMKLLSFVSCFGLMLCVFGEILRKSAMCTAKHNFNHYVQSEKSDNQELVTHGVYSLCRHPSYVGWFYWSVGTQLILQNPLCLIAYAWMSWNFFHDRVLMEELTLLDFFGEDYTEYQKRVGTGLPFISGYKVNL</sequence>
<dbReference type="EC" id="2.1.1.100" evidence="4 13"/>
<dbReference type="GO" id="GO:0004671">
    <property type="term" value="F:protein C-terminal S-isoprenylcysteine carboxyl O-methyltransferase activity"/>
    <property type="evidence" value="ECO:0007669"/>
    <property type="project" value="UniProtKB-EC"/>
</dbReference>
<dbReference type="EMBL" id="GL449658">
    <property type="protein sequence ID" value="EFN82311.1"/>
    <property type="molecule type" value="Genomic_DNA"/>
</dbReference>
<dbReference type="GO" id="GO:0032259">
    <property type="term" value="P:methylation"/>
    <property type="evidence" value="ECO:0007669"/>
    <property type="project" value="UniProtKB-KW"/>
</dbReference>
<feature type="transmembrane region" description="Helical" evidence="13">
    <location>
        <begin position="94"/>
        <end position="115"/>
    </location>
</feature>
<feature type="transmembrane region" description="Helical" evidence="13">
    <location>
        <begin position="157"/>
        <end position="175"/>
    </location>
</feature>
<comment type="subcellular location">
    <subcellularLocation>
        <location evidence="13">Endoplasmic reticulum membrane</location>
        <topology evidence="13">Multi-pass membrane protein</topology>
    </subcellularLocation>
    <subcellularLocation>
        <location evidence="2">Membrane</location>
        <topology evidence="2">Multi-pass membrane protein</topology>
    </subcellularLocation>
</comment>
<dbReference type="FunCoup" id="E2BPW0">
    <property type="interactions" value="636"/>
</dbReference>
<dbReference type="OMA" id="IKREEAY"/>
<evidence type="ECO:0000256" key="2">
    <source>
        <dbReference type="ARBA" id="ARBA00004141"/>
    </source>
</evidence>
<dbReference type="InterPro" id="IPR025770">
    <property type="entry name" value="PPMT_MeTrfase"/>
</dbReference>
<evidence type="ECO:0000256" key="10">
    <source>
        <dbReference type="ARBA" id="ARBA00023136"/>
    </source>
</evidence>
<dbReference type="PANTHER" id="PTHR12714:SF9">
    <property type="entry name" value="PROTEIN-S-ISOPRENYLCYSTEINE O-METHYLTRANSFERASE"/>
    <property type="match status" value="1"/>
</dbReference>
<evidence type="ECO:0000313" key="15">
    <source>
        <dbReference type="Proteomes" id="UP000008237"/>
    </source>
</evidence>
<evidence type="ECO:0000256" key="12">
    <source>
        <dbReference type="ARBA" id="ARBA00023656"/>
    </source>
</evidence>
<feature type="transmembrane region" description="Helical" evidence="13">
    <location>
        <begin position="7"/>
        <end position="27"/>
    </location>
</feature>
<comment type="function">
    <text evidence="11">Catalyzes the post-translational methylation of isoprenylated C-terminal cysteine residues.</text>
</comment>
<dbReference type="AlphaFoldDB" id="E2BPW0"/>
<evidence type="ECO:0000256" key="6">
    <source>
        <dbReference type="ARBA" id="ARBA00022679"/>
    </source>
</evidence>
<evidence type="ECO:0000256" key="7">
    <source>
        <dbReference type="ARBA" id="ARBA00022691"/>
    </source>
</evidence>
<evidence type="ECO:0000256" key="5">
    <source>
        <dbReference type="ARBA" id="ARBA00022603"/>
    </source>
</evidence>
<dbReference type="Gene3D" id="1.20.120.1630">
    <property type="match status" value="1"/>
</dbReference>
<comment type="catalytic activity">
    <reaction evidence="1 13">
        <text>[protein]-C-terminal S-[(2E,6E)-farnesyl]-L-cysteine + S-adenosyl-L-methionine = [protein]-C-terminal S-[(2E,6E)-farnesyl]-L-cysteine methyl ester + S-adenosyl-L-homocysteine</text>
        <dbReference type="Rhea" id="RHEA:21672"/>
        <dbReference type="Rhea" id="RHEA-COMP:12125"/>
        <dbReference type="Rhea" id="RHEA-COMP:12126"/>
        <dbReference type="ChEBI" id="CHEBI:57856"/>
        <dbReference type="ChEBI" id="CHEBI:59789"/>
        <dbReference type="ChEBI" id="CHEBI:90510"/>
        <dbReference type="ChEBI" id="CHEBI:90511"/>
        <dbReference type="EC" id="2.1.1.100"/>
    </reaction>
</comment>
<evidence type="ECO:0000256" key="9">
    <source>
        <dbReference type="ARBA" id="ARBA00022989"/>
    </source>
</evidence>
<dbReference type="Proteomes" id="UP000008237">
    <property type="component" value="Unassembled WGS sequence"/>
</dbReference>
<reference evidence="14 15" key="1">
    <citation type="journal article" date="2010" name="Science">
        <title>Genomic comparison of the ants Camponotus floridanus and Harpegnathos saltator.</title>
        <authorList>
            <person name="Bonasio R."/>
            <person name="Zhang G."/>
            <person name="Ye C."/>
            <person name="Mutti N.S."/>
            <person name="Fang X."/>
            <person name="Qin N."/>
            <person name="Donahue G."/>
            <person name="Yang P."/>
            <person name="Li Q."/>
            <person name="Li C."/>
            <person name="Zhang P."/>
            <person name="Huang Z."/>
            <person name="Berger S.L."/>
            <person name="Reinberg D."/>
            <person name="Wang J."/>
            <person name="Liebig J."/>
        </authorList>
    </citation>
    <scope>NUCLEOTIDE SEQUENCE [LARGE SCALE GENOMIC DNA]</scope>
    <source>
        <strain evidence="14 15">R22 G/1</strain>
    </source>
</reference>
<comment type="similarity">
    <text evidence="3 13">Belongs to the class VI-like SAM-binding methyltransferase superfamily. Isoprenylcysteine carboxyl methyltransferase family.</text>
</comment>
<feature type="transmembrane region" description="Helical" evidence="13">
    <location>
        <begin position="127"/>
        <end position="145"/>
    </location>
</feature>
<keyword evidence="6 14" id="KW-0808">Transferase</keyword>
<evidence type="ECO:0000256" key="13">
    <source>
        <dbReference type="RuleBase" id="RU362022"/>
    </source>
</evidence>
<proteinExistence type="inferred from homology"/>
<organism evidence="15">
    <name type="scientific">Harpegnathos saltator</name>
    <name type="common">Jerdon's jumping ant</name>
    <dbReference type="NCBI Taxonomy" id="610380"/>
    <lineage>
        <taxon>Eukaryota</taxon>
        <taxon>Metazoa</taxon>
        <taxon>Ecdysozoa</taxon>
        <taxon>Arthropoda</taxon>
        <taxon>Hexapoda</taxon>
        <taxon>Insecta</taxon>
        <taxon>Pterygota</taxon>
        <taxon>Neoptera</taxon>
        <taxon>Endopterygota</taxon>
        <taxon>Hymenoptera</taxon>
        <taxon>Apocrita</taxon>
        <taxon>Aculeata</taxon>
        <taxon>Formicoidea</taxon>
        <taxon>Formicidae</taxon>
        <taxon>Ponerinae</taxon>
        <taxon>Ponerini</taxon>
        <taxon>Harpegnathos</taxon>
    </lineage>
</organism>
<evidence type="ECO:0000256" key="1">
    <source>
        <dbReference type="ARBA" id="ARBA00001450"/>
    </source>
</evidence>
<evidence type="ECO:0000313" key="14">
    <source>
        <dbReference type="EMBL" id="EFN82311.1"/>
    </source>
</evidence>
<dbReference type="KEGG" id="hst:105185274"/>
<dbReference type="PANTHER" id="PTHR12714">
    <property type="entry name" value="PROTEIN-S ISOPRENYLCYSTEINE O-METHYLTRANSFERASE"/>
    <property type="match status" value="1"/>
</dbReference>
<keyword evidence="10 13" id="KW-0472">Membrane</keyword>
<dbReference type="GO" id="GO:0005789">
    <property type="term" value="C:endoplasmic reticulum membrane"/>
    <property type="evidence" value="ECO:0007669"/>
    <property type="project" value="UniProtKB-SubCell"/>
</dbReference>
<accession>E2BPW0</accession>
<protein>
    <recommendedName>
        <fullName evidence="12 13">Protein-S-isoprenylcysteine O-methyltransferase</fullName>
        <ecNumber evidence="4 13">2.1.1.100</ecNumber>
    </recommendedName>
</protein>
<keyword evidence="13" id="KW-0256">Endoplasmic reticulum</keyword>
<evidence type="ECO:0000256" key="3">
    <source>
        <dbReference type="ARBA" id="ARBA00009140"/>
    </source>
</evidence>
<name>E2BPW0_HARSA</name>
<evidence type="ECO:0000256" key="4">
    <source>
        <dbReference type="ARBA" id="ARBA00012151"/>
    </source>
</evidence>
<dbReference type="Pfam" id="PF04140">
    <property type="entry name" value="ICMT"/>
    <property type="match status" value="1"/>
</dbReference>
<keyword evidence="7 13" id="KW-0949">S-adenosyl-L-methionine</keyword>
<feature type="transmembrane region" description="Helical" evidence="13">
    <location>
        <begin position="39"/>
        <end position="60"/>
    </location>
</feature>
<evidence type="ECO:0000256" key="11">
    <source>
        <dbReference type="ARBA" id="ARBA00023572"/>
    </source>
</evidence>
<dbReference type="PhylomeDB" id="E2BPW0"/>
<dbReference type="InterPro" id="IPR007269">
    <property type="entry name" value="ICMT_MeTrfase"/>
</dbReference>